<feature type="signal peptide" evidence="2">
    <location>
        <begin position="1"/>
        <end position="39"/>
    </location>
</feature>
<reference evidence="3 4" key="1">
    <citation type="journal article" date="2018" name="Nat. Biotechnol.">
        <title>A standardized bacterial taxonomy based on genome phylogeny substantially revises the tree of life.</title>
        <authorList>
            <person name="Parks D.H."/>
            <person name="Chuvochina M."/>
            <person name="Waite D.W."/>
            <person name="Rinke C."/>
            <person name="Skarshewski A."/>
            <person name="Chaumeil P.A."/>
            <person name="Hugenholtz P."/>
        </authorList>
    </citation>
    <scope>NUCLEOTIDE SEQUENCE [LARGE SCALE GENOMIC DNA]</scope>
    <source>
        <strain evidence="3">UBA8844</strain>
    </source>
</reference>
<evidence type="ECO:0008006" key="5">
    <source>
        <dbReference type="Google" id="ProtNLM"/>
    </source>
</evidence>
<dbReference type="AlphaFoldDB" id="A0A3D4VCY1"/>
<evidence type="ECO:0000313" key="3">
    <source>
        <dbReference type="EMBL" id="HCT58971.1"/>
    </source>
</evidence>
<name>A0A3D4VCY1_9BACT</name>
<evidence type="ECO:0000256" key="1">
    <source>
        <dbReference type="SAM" id="MobiDB-lite"/>
    </source>
</evidence>
<keyword evidence="2" id="KW-0732">Signal</keyword>
<gene>
    <name evidence="3" type="ORF">DGD08_17355</name>
</gene>
<organism evidence="3 4">
    <name type="scientific">Gemmatimonas aurantiaca</name>
    <dbReference type="NCBI Taxonomy" id="173480"/>
    <lineage>
        <taxon>Bacteria</taxon>
        <taxon>Pseudomonadati</taxon>
        <taxon>Gemmatimonadota</taxon>
        <taxon>Gemmatimonadia</taxon>
        <taxon>Gemmatimonadales</taxon>
        <taxon>Gemmatimonadaceae</taxon>
        <taxon>Gemmatimonas</taxon>
    </lineage>
</organism>
<dbReference type="EMBL" id="DPIY01000012">
    <property type="protein sequence ID" value="HCT58971.1"/>
    <property type="molecule type" value="Genomic_DNA"/>
</dbReference>
<dbReference type="Gene3D" id="2.60.120.560">
    <property type="entry name" value="Exo-inulinase, domain 1"/>
    <property type="match status" value="1"/>
</dbReference>
<sequence length="244" mass="26038">MIEIPPLRLWHGRRTRRIALAATCSVLCAAPLGAQQAKAAPASPQHQTGGNEGKRPIGWQVRYDGGAAHAGHGAGGDTVAFAQMTPGFHVTTGGQAALLWHADSTVRGNFVVESSIFLFPTKGRDHEGYGLVLGGSDLGGAAQRYTYFLLRNDGRYLVKQRQGEKLTTLTDWTATPAIKLQTGGDAMKNDLRVEAQGETVRFLVNGTAVTSLPRARVNPDGIFGLRINHGVNAHVVSVGRPKAR</sequence>
<feature type="chain" id="PRO_5017637692" description="3-keto-disaccharide hydrolase domain-containing protein" evidence="2">
    <location>
        <begin position="40"/>
        <end position="244"/>
    </location>
</feature>
<dbReference type="Proteomes" id="UP000264071">
    <property type="component" value="Unassembled WGS sequence"/>
</dbReference>
<evidence type="ECO:0000313" key="4">
    <source>
        <dbReference type="Proteomes" id="UP000264071"/>
    </source>
</evidence>
<comment type="caution">
    <text evidence="3">The sequence shown here is derived from an EMBL/GenBank/DDBJ whole genome shotgun (WGS) entry which is preliminary data.</text>
</comment>
<evidence type="ECO:0000256" key="2">
    <source>
        <dbReference type="SAM" id="SignalP"/>
    </source>
</evidence>
<accession>A0A3D4VCY1</accession>
<protein>
    <recommendedName>
        <fullName evidence="5">3-keto-disaccharide hydrolase domain-containing protein</fullName>
    </recommendedName>
</protein>
<proteinExistence type="predicted"/>
<feature type="region of interest" description="Disordered" evidence="1">
    <location>
        <begin position="39"/>
        <end position="58"/>
    </location>
</feature>